<reference evidence="1" key="2">
    <citation type="submission" date="2021-07" db="EMBL/GenBank/DDBJ databases">
        <authorList>
            <person name="Fletcher K."/>
        </authorList>
    </citation>
    <scope>NUCLEOTIDE SEQUENCE</scope>
    <source>
        <strain evidence="1">SF5</strain>
    </source>
</reference>
<dbReference type="EMBL" id="SHOA02000008">
    <property type="protein sequence ID" value="TDH69900.1"/>
    <property type="molecule type" value="Genomic_DNA"/>
</dbReference>
<proteinExistence type="predicted"/>
<name>A0A976IFT6_BRELC</name>
<dbReference type="Proteomes" id="UP000294530">
    <property type="component" value="Unassembled WGS sequence"/>
</dbReference>
<dbReference type="RefSeq" id="XP_067819407.1">
    <property type="nucleotide sequence ID" value="XM_067960202.1"/>
</dbReference>
<dbReference type="AlphaFoldDB" id="A0A976IFT6"/>
<dbReference type="GeneID" id="94345873"/>
<accession>A0A976IFT6</accession>
<dbReference type="EMBL" id="SHOA02000008">
    <property type="protein sequence ID" value="TDH69908.1"/>
    <property type="molecule type" value="Genomic_DNA"/>
</dbReference>
<keyword evidence="3" id="KW-1185">Reference proteome</keyword>
<evidence type="ECO:0000313" key="1">
    <source>
        <dbReference type="EMBL" id="TDH69900.1"/>
    </source>
</evidence>
<protein>
    <submittedName>
        <fullName evidence="1">Uncharacterized protein</fullName>
    </submittedName>
</protein>
<dbReference type="KEGG" id="blac:94345873"/>
<sequence>MMPQQFKYGAVAGDSKEVSFSLSKADWGVYKPQIGFGLHRIVKDSMYVVAIEPDMQCNVYYGAIINPLCAAITINLSGAHGRYH</sequence>
<evidence type="ECO:0000313" key="2">
    <source>
        <dbReference type="EMBL" id="TDH69908.1"/>
    </source>
</evidence>
<gene>
    <name evidence="2" type="ORF">CCR75_002102</name>
    <name evidence="1" type="ORF">CCR75_006264</name>
</gene>
<organism evidence="1 3">
    <name type="scientific">Bremia lactucae</name>
    <name type="common">Lettuce downy mildew</name>
    <dbReference type="NCBI Taxonomy" id="4779"/>
    <lineage>
        <taxon>Eukaryota</taxon>
        <taxon>Sar</taxon>
        <taxon>Stramenopiles</taxon>
        <taxon>Oomycota</taxon>
        <taxon>Peronosporomycetes</taxon>
        <taxon>Peronosporales</taxon>
        <taxon>Peronosporaceae</taxon>
        <taxon>Bremia</taxon>
    </lineage>
</organism>
<dbReference type="OrthoDB" id="89290at2759"/>
<reference evidence="1 3" key="1">
    <citation type="journal article" date="2021" name="Genome Biol.">
        <title>AFLAP: assembly-free linkage analysis pipeline using k-mers from genome sequencing data.</title>
        <authorList>
            <person name="Fletcher K."/>
            <person name="Zhang L."/>
            <person name="Gil J."/>
            <person name="Han R."/>
            <person name="Cavanaugh K."/>
            <person name="Michelmore R."/>
        </authorList>
    </citation>
    <scope>NUCLEOTIDE SEQUENCE [LARGE SCALE GENOMIC DNA]</scope>
    <source>
        <strain evidence="1 3">SF5</strain>
    </source>
</reference>
<evidence type="ECO:0000313" key="3">
    <source>
        <dbReference type="Proteomes" id="UP000294530"/>
    </source>
</evidence>
<comment type="caution">
    <text evidence="1">The sequence shown here is derived from an EMBL/GenBank/DDBJ whole genome shotgun (WGS) entry which is preliminary data.</text>
</comment>